<reference evidence="1" key="1">
    <citation type="journal article" date="2022" name="Cell">
        <title>Design, construction, and in vivo augmentation of a complex gut microbiome.</title>
        <authorList>
            <person name="Cheng A.G."/>
            <person name="Ho P.Y."/>
            <person name="Aranda-Diaz A."/>
            <person name="Jain S."/>
            <person name="Yu F.B."/>
            <person name="Meng X."/>
            <person name="Wang M."/>
            <person name="Iakiviak M."/>
            <person name="Nagashima K."/>
            <person name="Zhao A."/>
            <person name="Murugkar P."/>
            <person name="Patil A."/>
            <person name="Atabakhsh K."/>
            <person name="Weakley A."/>
            <person name="Yan J."/>
            <person name="Brumbaugh A.R."/>
            <person name="Higginbottom S."/>
            <person name="Dimas A."/>
            <person name="Shiver A.L."/>
            <person name="Deutschbauer A."/>
            <person name="Neff N."/>
            <person name="Sonnenburg J.L."/>
            <person name="Huang K.C."/>
            <person name="Fischbach M.A."/>
        </authorList>
    </citation>
    <scope>NUCLEOTIDE SEQUENCE</scope>
    <source>
        <strain evidence="1">DSM 19829</strain>
    </source>
</reference>
<organism evidence="1 2">
    <name type="scientific">Ruminococcus gauvreauii</name>
    <dbReference type="NCBI Taxonomy" id="438033"/>
    <lineage>
        <taxon>Bacteria</taxon>
        <taxon>Bacillati</taxon>
        <taxon>Bacillota</taxon>
        <taxon>Clostridia</taxon>
        <taxon>Eubacteriales</taxon>
        <taxon>Oscillospiraceae</taxon>
        <taxon>Ruminococcus</taxon>
    </lineage>
</organism>
<dbReference type="RefSeq" id="WP_028529793.1">
    <property type="nucleotide sequence ID" value="NZ_CABLBR010000033.1"/>
</dbReference>
<dbReference type="Pfam" id="PF18941">
    <property type="entry name" value="DUF5688"/>
    <property type="match status" value="1"/>
</dbReference>
<gene>
    <name evidence="1" type="ORF">NQ502_14320</name>
</gene>
<evidence type="ECO:0000313" key="1">
    <source>
        <dbReference type="EMBL" id="UWP58544.1"/>
    </source>
</evidence>
<dbReference type="Proteomes" id="UP001060164">
    <property type="component" value="Chromosome"/>
</dbReference>
<dbReference type="InterPro" id="IPR043743">
    <property type="entry name" value="DUF5688"/>
</dbReference>
<name>A0ABY5VD83_9FIRM</name>
<keyword evidence="2" id="KW-1185">Reference proteome</keyword>
<proteinExistence type="predicted"/>
<evidence type="ECO:0000313" key="2">
    <source>
        <dbReference type="Proteomes" id="UP001060164"/>
    </source>
</evidence>
<dbReference type="EMBL" id="CP102290">
    <property type="protein sequence ID" value="UWP58544.1"/>
    <property type="molecule type" value="Genomic_DNA"/>
</dbReference>
<accession>A0ABY5VD83</accession>
<sequence>MDYTRFKTAIQTCVEDQLGEEADIRLQRIPKNNGVYQDGLAIMGAGSNLEPVIYLEPYYQAYEEGKSLRELGQLLVEEWRENRIDETGSVGCFTDFQKALPNICYQLVNYDKNREMLRGIPHRKILDLALIYYYRTEQIFCNSARILIRSEHMKNWKVTDEMLYEAAVKNTRRHLPFQFMSIGQVIAGLSDDEEIGNMADECRDDEGMYVLTNEEKYLGAVCVCYPGVLERIADTFGRSFFVLPSSIHECIIVPETVEDFEGDLQEIVREVNRLYVSEEEYLSDNVYYYDRKEKVLWLGNSICAKPLI</sequence>
<protein>
    <submittedName>
        <fullName evidence="1">DUF5688 family protein</fullName>
    </submittedName>
</protein>